<dbReference type="Gene3D" id="1.25.40.180">
    <property type="match status" value="1"/>
</dbReference>
<evidence type="ECO:0000313" key="4">
    <source>
        <dbReference type="Proteomes" id="UP000288716"/>
    </source>
</evidence>
<dbReference type="Proteomes" id="UP000288716">
    <property type="component" value="Unassembled WGS sequence"/>
</dbReference>
<evidence type="ECO:0000313" key="3">
    <source>
        <dbReference type="EMBL" id="RWS23790.1"/>
    </source>
</evidence>
<dbReference type="InterPro" id="IPR016024">
    <property type="entry name" value="ARM-type_fold"/>
</dbReference>
<dbReference type="GO" id="GO:0005634">
    <property type="term" value="C:nucleus"/>
    <property type="evidence" value="ECO:0007669"/>
    <property type="project" value="TreeGrafter"/>
</dbReference>
<proteinExistence type="predicted"/>
<accession>A0A443S8D2</accession>
<dbReference type="GO" id="GO:0006406">
    <property type="term" value="P:mRNA export from nucleus"/>
    <property type="evidence" value="ECO:0007669"/>
    <property type="project" value="InterPro"/>
</dbReference>
<dbReference type="EMBL" id="NCKV01005879">
    <property type="protein sequence ID" value="RWS23790.1"/>
    <property type="molecule type" value="Genomic_DNA"/>
</dbReference>
<keyword evidence="4" id="KW-1185">Reference proteome</keyword>
<gene>
    <name evidence="3" type="ORF">B4U80_10858</name>
</gene>
<dbReference type="InterPro" id="IPR027159">
    <property type="entry name" value="CBP80"/>
</dbReference>
<dbReference type="InterPro" id="IPR015174">
    <property type="entry name" value="MIF4G-like_typ-2"/>
</dbReference>
<dbReference type="GO" id="GO:0000339">
    <property type="term" value="F:RNA cap binding"/>
    <property type="evidence" value="ECO:0007669"/>
    <property type="project" value="InterPro"/>
</dbReference>
<evidence type="ECO:0000259" key="2">
    <source>
        <dbReference type="Pfam" id="PF09090"/>
    </source>
</evidence>
<feature type="region of interest" description="Disordered" evidence="1">
    <location>
        <begin position="113"/>
        <end position="132"/>
    </location>
</feature>
<dbReference type="GO" id="GO:0005846">
    <property type="term" value="C:nuclear cap binding complex"/>
    <property type="evidence" value="ECO:0007669"/>
    <property type="project" value="InterPro"/>
</dbReference>
<organism evidence="3 4">
    <name type="scientific">Leptotrombidium deliense</name>
    <dbReference type="NCBI Taxonomy" id="299467"/>
    <lineage>
        <taxon>Eukaryota</taxon>
        <taxon>Metazoa</taxon>
        <taxon>Ecdysozoa</taxon>
        <taxon>Arthropoda</taxon>
        <taxon>Chelicerata</taxon>
        <taxon>Arachnida</taxon>
        <taxon>Acari</taxon>
        <taxon>Acariformes</taxon>
        <taxon>Trombidiformes</taxon>
        <taxon>Prostigmata</taxon>
        <taxon>Anystina</taxon>
        <taxon>Parasitengona</taxon>
        <taxon>Trombiculoidea</taxon>
        <taxon>Trombiculidae</taxon>
        <taxon>Leptotrombidium</taxon>
    </lineage>
</organism>
<dbReference type="GO" id="GO:0003729">
    <property type="term" value="F:mRNA binding"/>
    <property type="evidence" value="ECO:0007669"/>
    <property type="project" value="TreeGrafter"/>
</dbReference>
<dbReference type="SUPFAM" id="SSF48371">
    <property type="entry name" value="ARM repeat"/>
    <property type="match status" value="1"/>
</dbReference>
<dbReference type="OrthoDB" id="10252707at2759"/>
<reference evidence="3 4" key="1">
    <citation type="journal article" date="2018" name="Gigascience">
        <title>Genomes of trombidid mites reveal novel predicted allergens and laterally-transferred genes associated with secondary metabolism.</title>
        <authorList>
            <person name="Dong X."/>
            <person name="Chaisiri K."/>
            <person name="Xia D."/>
            <person name="Armstrong S.D."/>
            <person name="Fang Y."/>
            <person name="Donnelly M.J."/>
            <person name="Kadowaki T."/>
            <person name="McGarry J.W."/>
            <person name="Darby A.C."/>
            <person name="Makepeace B.L."/>
        </authorList>
    </citation>
    <scope>NUCLEOTIDE SEQUENCE [LARGE SCALE GENOMIC DNA]</scope>
    <source>
        <strain evidence="3">UoL-UT</strain>
    </source>
</reference>
<dbReference type="VEuPathDB" id="VectorBase:LDEU008250"/>
<feature type="non-terminal residue" evidence="3">
    <location>
        <position position="1"/>
    </location>
</feature>
<dbReference type="PANTHER" id="PTHR12412">
    <property type="entry name" value="CAP BINDING PROTEIN"/>
    <property type="match status" value="1"/>
</dbReference>
<dbReference type="STRING" id="299467.A0A443S8D2"/>
<name>A0A443S8D2_9ACAR</name>
<dbReference type="GO" id="GO:0000184">
    <property type="term" value="P:nuclear-transcribed mRNA catabolic process, nonsense-mediated decay"/>
    <property type="evidence" value="ECO:0007669"/>
    <property type="project" value="TreeGrafter"/>
</dbReference>
<sequence>LLGFMSKSFSHVFAGIAKYQNCFKELCASEEGQICTLKTTFEVWSSHQQLLILLVEKYLKAEIVQHSAVANWMFSKDMANELSKSYVWEILLATVKRQIKAVEICQKELDEAKDKQRKSEDGEEGIDEKDVPTEEVVEKLEEKLESAQSDQKNLFLIVFQRFIMLLSEHIQSCESQGKTFKNYWFRWMIGRLQQMFFEHHEHVFKYVSTLESLLFTPDVDQHILMIFRQFCSLRS</sequence>
<dbReference type="Pfam" id="PF09090">
    <property type="entry name" value="MIF4G_like_2"/>
    <property type="match status" value="1"/>
</dbReference>
<comment type="caution">
    <text evidence="3">The sequence shown here is derived from an EMBL/GenBank/DDBJ whole genome shotgun (WGS) entry which is preliminary data.</text>
</comment>
<protein>
    <submittedName>
        <fullName evidence="3">Nuclear cap-binding protein subunit 1-like protein</fullName>
    </submittedName>
</protein>
<dbReference type="PANTHER" id="PTHR12412:SF2">
    <property type="entry name" value="NUCLEAR CAP-BINDING PROTEIN SUBUNIT 1"/>
    <property type="match status" value="1"/>
</dbReference>
<feature type="domain" description="MIF4G-like type 2" evidence="2">
    <location>
        <begin position="6"/>
        <end position="205"/>
    </location>
</feature>
<dbReference type="AlphaFoldDB" id="A0A443S8D2"/>
<evidence type="ECO:0000256" key="1">
    <source>
        <dbReference type="SAM" id="MobiDB-lite"/>
    </source>
</evidence>